<protein>
    <submittedName>
        <fullName evidence="2">Rp S8</fullName>
    </submittedName>
</protein>
<feature type="non-terminal residue" evidence="2">
    <location>
        <position position="64"/>
    </location>
</feature>
<proteinExistence type="predicted"/>
<accession>Q847P5</accession>
<keyword evidence="1" id="KW-0472">Membrane</keyword>
<name>Q847P5_ASTYP</name>
<evidence type="ECO:0000256" key="1">
    <source>
        <dbReference type="SAM" id="Phobius"/>
    </source>
</evidence>
<sequence>MISPPIFFLRAILSVIRPLEVDIIAIPNPLRTRGILVELQYFFKLGLLILLIHFITDVPVYLLY</sequence>
<organism evidence="2">
    <name type="scientific">Aster yellows phytoplasma</name>
    <dbReference type="NCBI Taxonomy" id="35779"/>
    <lineage>
        <taxon>Bacteria</taxon>
        <taxon>Bacillati</taxon>
        <taxon>Mycoplasmatota</taxon>
        <taxon>Mollicutes</taxon>
        <taxon>Acholeplasmatales</taxon>
        <taxon>Acholeplasmataceae</taxon>
        <taxon>Candidatus Phytoplasma</taxon>
        <taxon>16SrI (Aster yellows group)</taxon>
    </lineage>
</organism>
<reference evidence="2" key="1">
    <citation type="journal article" date="2003" name="J. Bacteriol.">
        <title>Identification and characterization of phytoplasmal genes, employing a novel method of isolating phytoplasmal genomic DNA.</title>
        <authorList>
            <person name="Melamed S."/>
            <person name="Tanne E."/>
            <person name="Ben-Haim R."/>
            <person name="Edelbaum O."/>
            <person name="Yogev D."/>
            <person name="Sela I."/>
        </authorList>
    </citation>
    <scope>NUCLEOTIDE SEQUENCE</scope>
</reference>
<dbReference type="AlphaFoldDB" id="Q847P5"/>
<dbReference type="EMBL" id="AY191298">
    <property type="protein sequence ID" value="AAO61991.1"/>
    <property type="molecule type" value="Genomic_DNA"/>
</dbReference>
<keyword evidence="1" id="KW-1133">Transmembrane helix</keyword>
<evidence type="ECO:0000313" key="2">
    <source>
        <dbReference type="EMBL" id="AAO61991.1"/>
    </source>
</evidence>
<keyword evidence="1" id="KW-0812">Transmembrane</keyword>
<feature type="transmembrane region" description="Helical" evidence="1">
    <location>
        <begin position="41"/>
        <end position="62"/>
    </location>
</feature>